<dbReference type="Proteomes" id="UP001302429">
    <property type="component" value="Chromosome"/>
</dbReference>
<dbReference type="Pfam" id="PF10090">
    <property type="entry name" value="HPTransfase"/>
    <property type="match status" value="1"/>
</dbReference>
<proteinExistence type="predicted"/>
<dbReference type="Gene3D" id="3.30.565.10">
    <property type="entry name" value="Histidine kinase-like ATPase, C-terminal domain"/>
    <property type="match status" value="1"/>
</dbReference>
<name>A0AA97F8L2_9SPHN</name>
<dbReference type="Gene3D" id="1.10.287.130">
    <property type="match status" value="1"/>
</dbReference>
<dbReference type="InterPro" id="IPR018762">
    <property type="entry name" value="ChpT_C"/>
</dbReference>
<reference evidence="2 3" key="1">
    <citation type="submission" date="2023-10" db="EMBL/GenBank/DDBJ databases">
        <title>Complete genome sequence of a Sphingomonadaceae bacterium.</title>
        <authorList>
            <person name="Yan C."/>
        </authorList>
    </citation>
    <scope>NUCLEOTIDE SEQUENCE [LARGE SCALE GENOMIC DNA]</scope>
    <source>
        <strain evidence="2 3">SCSIO 66989</strain>
    </source>
</reference>
<protein>
    <submittedName>
        <fullName evidence="2">Histidine phosphotransferase family protein</fullName>
    </submittedName>
</protein>
<organism evidence="2 3">
    <name type="scientific">Alterisphingorhabdus coralli</name>
    <dbReference type="NCBI Taxonomy" id="3071408"/>
    <lineage>
        <taxon>Bacteria</taxon>
        <taxon>Pseudomonadati</taxon>
        <taxon>Pseudomonadota</taxon>
        <taxon>Alphaproteobacteria</taxon>
        <taxon>Sphingomonadales</taxon>
        <taxon>Sphingomonadaceae</taxon>
        <taxon>Alterisphingorhabdus (ex Yan et al. 2024)</taxon>
    </lineage>
</organism>
<evidence type="ECO:0000313" key="3">
    <source>
        <dbReference type="Proteomes" id="UP001302429"/>
    </source>
</evidence>
<evidence type="ECO:0000313" key="2">
    <source>
        <dbReference type="EMBL" id="WOE76454.1"/>
    </source>
</evidence>
<keyword evidence="3" id="KW-1185">Reference proteome</keyword>
<dbReference type="InterPro" id="IPR036890">
    <property type="entry name" value="HATPase_C_sf"/>
</dbReference>
<sequence>MSVSQTHLASLLCSRLCHDLLSPVGAMNNGLELLAEETDPEMRRRCLDLLSDSARATAQKLKYYRLAFGAAGGFDDAVDVTEAKTLVQGLMGDKASNDLQWSVDAATLPKAAVKLLLNLALIGQEALVRGGTLAVAAEERAGQVEIAVSATGPKIAMDAAILDMLAGKGGDLLENLTARTAAAYLAHAIALEGEGAIQVAASAEQLVLGATVNAAA</sequence>
<accession>A0AA97F8L2</accession>
<evidence type="ECO:0000259" key="1">
    <source>
        <dbReference type="Pfam" id="PF10090"/>
    </source>
</evidence>
<dbReference type="RefSeq" id="WP_317084166.1">
    <property type="nucleotide sequence ID" value="NZ_CP136594.1"/>
</dbReference>
<dbReference type="EMBL" id="CP136594">
    <property type="protein sequence ID" value="WOE76454.1"/>
    <property type="molecule type" value="Genomic_DNA"/>
</dbReference>
<gene>
    <name evidence="2" type="ORF">RB602_07000</name>
</gene>
<dbReference type="AlphaFoldDB" id="A0AA97F8L2"/>
<dbReference type="KEGG" id="acoa:RB602_07000"/>
<feature type="domain" description="Histidine phosphotransferase ChpT C-terminal" evidence="1">
    <location>
        <begin position="81"/>
        <end position="204"/>
    </location>
</feature>